<dbReference type="InterPro" id="IPR010992">
    <property type="entry name" value="IHF-like_DNA-bd_dom_sf"/>
</dbReference>
<keyword evidence="3 9" id="KW-0810">Translation regulation</keyword>
<dbReference type="GO" id="GO:0030527">
    <property type="term" value="F:structural constituent of chromatin"/>
    <property type="evidence" value="ECO:0007669"/>
    <property type="project" value="InterPro"/>
</dbReference>
<dbReference type="SMART" id="SM00411">
    <property type="entry name" value="BHL"/>
    <property type="match status" value="1"/>
</dbReference>
<comment type="function">
    <text evidence="9">This protein is one of the two subunits of integration host factor, a specific DNA-binding protein that functions in genetic recombination as well as in transcriptional and translational control.</text>
</comment>
<dbReference type="GO" id="GO:0003677">
    <property type="term" value="F:DNA binding"/>
    <property type="evidence" value="ECO:0007669"/>
    <property type="project" value="UniProtKB-KW"/>
</dbReference>
<comment type="subunit">
    <text evidence="9">Heterodimer of an alpha and a beta chain.</text>
</comment>
<evidence type="ECO:0000256" key="6">
    <source>
        <dbReference type="ARBA" id="ARBA00023163"/>
    </source>
</evidence>
<name>A0A450VU37_9GAMM</name>
<keyword evidence="7 9" id="KW-0233">DNA recombination</keyword>
<dbReference type="GO" id="GO:0006355">
    <property type="term" value="P:regulation of DNA-templated transcription"/>
    <property type="evidence" value="ECO:0007669"/>
    <property type="project" value="InterPro"/>
</dbReference>
<dbReference type="Gene3D" id="4.10.520.10">
    <property type="entry name" value="IHF-like DNA-binding proteins"/>
    <property type="match status" value="1"/>
</dbReference>
<dbReference type="PANTHER" id="PTHR33175">
    <property type="entry name" value="DNA-BINDING PROTEIN HU"/>
    <property type="match status" value="1"/>
</dbReference>
<evidence type="ECO:0000313" key="12">
    <source>
        <dbReference type="EMBL" id="VFK08303.1"/>
    </source>
</evidence>
<gene>
    <name evidence="10" type="ORF">BECKFM1743A_GA0114220_100821</name>
    <name evidence="12" type="ORF">BECKFM1743B_GA0114221_100657</name>
    <name evidence="11" type="ORF">BECKFM1743C_GA0114222_105331</name>
</gene>
<evidence type="ECO:0000256" key="5">
    <source>
        <dbReference type="ARBA" id="ARBA00023125"/>
    </source>
</evidence>
<keyword evidence="4 9" id="KW-0805">Transcription regulation</keyword>
<dbReference type="GO" id="GO:0005694">
    <property type="term" value="C:chromosome"/>
    <property type="evidence" value="ECO:0007669"/>
    <property type="project" value="InterPro"/>
</dbReference>
<dbReference type="GO" id="GO:0006310">
    <property type="term" value="P:DNA recombination"/>
    <property type="evidence" value="ECO:0007669"/>
    <property type="project" value="UniProtKB-KW"/>
</dbReference>
<accession>A0A450VU37</accession>
<evidence type="ECO:0000256" key="3">
    <source>
        <dbReference type="ARBA" id="ARBA00022845"/>
    </source>
</evidence>
<evidence type="ECO:0000256" key="2">
    <source>
        <dbReference type="ARBA" id="ARBA00018700"/>
    </source>
</evidence>
<dbReference type="CDD" id="cd13836">
    <property type="entry name" value="IHF_B"/>
    <property type="match status" value="1"/>
</dbReference>
<comment type="similarity">
    <text evidence="1 8">Belongs to the bacterial histone-like protein family.</text>
</comment>
<dbReference type="NCBIfam" id="NF001222">
    <property type="entry name" value="PRK00199.1"/>
    <property type="match status" value="1"/>
</dbReference>
<evidence type="ECO:0000313" key="11">
    <source>
        <dbReference type="EMBL" id="VFJ69764.1"/>
    </source>
</evidence>
<dbReference type="InterPro" id="IPR000119">
    <property type="entry name" value="Hist_DNA-bd"/>
</dbReference>
<proteinExistence type="inferred from homology"/>
<dbReference type="Pfam" id="PF00216">
    <property type="entry name" value="Bac_DNA_binding"/>
    <property type="match status" value="1"/>
</dbReference>
<dbReference type="GO" id="GO:0005829">
    <property type="term" value="C:cytosol"/>
    <property type="evidence" value="ECO:0007669"/>
    <property type="project" value="TreeGrafter"/>
</dbReference>
<keyword evidence="5 9" id="KW-0238">DNA-binding</keyword>
<dbReference type="EMBL" id="CAADFA010000533">
    <property type="protein sequence ID" value="VFJ69764.1"/>
    <property type="molecule type" value="Genomic_DNA"/>
</dbReference>
<evidence type="ECO:0000256" key="1">
    <source>
        <dbReference type="ARBA" id="ARBA00010529"/>
    </source>
</evidence>
<evidence type="ECO:0000256" key="7">
    <source>
        <dbReference type="ARBA" id="ARBA00023172"/>
    </source>
</evidence>
<evidence type="ECO:0000256" key="8">
    <source>
        <dbReference type="RuleBase" id="RU003939"/>
    </source>
</evidence>
<dbReference type="InterPro" id="IPR005685">
    <property type="entry name" value="IHF_beta"/>
</dbReference>
<dbReference type="EMBL" id="CAADFL010000065">
    <property type="protein sequence ID" value="VFK08303.1"/>
    <property type="molecule type" value="Genomic_DNA"/>
</dbReference>
<protein>
    <recommendedName>
        <fullName evidence="2 9">Integration host factor subunit beta</fullName>
    </recommendedName>
</protein>
<dbReference type="GO" id="GO:0006417">
    <property type="term" value="P:regulation of translation"/>
    <property type="evidence" value="ECO:0007669"/>
    <property type="project" value="UniProtKB-KW"/>
</dbReference>
<dbReference type="AlphaFoldDB" id="A0A450VU37"/>
<dbReference type="NCBIfam" id="TIGR00988">
    <property type="entry name" value="hip"/>
    <property type="match status" value="1"/>
</dbReference>
<organism evidence="12">
    <name type="scientific">Candidatus Kentrum sp. FM</name>
    <dbReference type="NCBI Taxonomy" id="2126340"/>
    <lineage>
        <taxon>Bacteria</taxon>
        <taxon>Pseudomonadati</taxon>
        <taxon>Pseudomonadota</taxon>
        <taxon>Gammaproteobacteria</taxon>
        <taxon>Candidatus Kentrum</taxon>
    </lineage>
</organism>
<evidence type="ECO:0000313" key="10">
    <source>
        <dbReference type="EMBL" id="VFJ50284.1"/>
    </source>
</evidence>
<evidence type="ECO:0000256" key="9">
    <source>
        <dbReference type="RuleBase" id="RU003941"/>
    </source>
</evidence>
<reference evidence="12" key="1">
    <citation type="submission" date="2019-02" db="EMBL/GenBank/DDBJ databases">
        <authorList>
            <person name="Gruber-Vodicka R. H."/>
            <person name="Seah K. B. B."/>
        </authorList>
    </citation>
    <scope>NUCLEOTIDE SEQUENCE</scope>
    <source>
        <strain evidence="10">BECK_BZ163</strain>
        <strain evidence="12">BECK_BZ164</strain>
        <strain evidence="11">BECK_BZ165</strain>
    </source>
</reference>
<dbReference type="SUPFAM" id="SSF47729">
    <property type="entry name" value="IHF-like DNA-binding proteins"/>
    <property type="match status" value="1"/>
</dbReference>
<evidence type="ECO:0000256" key="4">
    <source>
        <dbReference type="ARBA" id="ARBA00023015"/>
    </source>
</evidence>
<sequence>MTKSEFIDLLARRQTHLSYSDVDQAVNIILESIAGSLAAGERVEIRSFGSFSLHYRPGRIGRNPKSGELVSIAARYVPYFKPGKQLRESVNVIKDNSSSNFNIPQDPN</sequence>
<dbReference type="PRINTS" id="PR01727">
    <property type="entry name" value="DNABINDINGHU"/>
</dbReference>
<keyword evidence="6 9" id="KW-0804">Transcription</keyword>
<dbReference type="PANTHER" id="PTHR33175:SF5">
    <property type="entry name" value="INTEGRATION HOST FACTOR SUBUNIT BETA"/>
    <property type="match status" value="1"/>
</dbReference>
<dbReference type="EMBL" id="CAADEZ010000082">
    <property type="protein sequence ID" value="VFJ50284.1"/>
    <property type="molecule type" value="Genomic_DNA"/>
</dbReference>